<dbReference type="InterPro" id="IPR025202">
    <property type="entry name" value="PLD-like_dom"/>
</dbReference>
<reference evidence="3 4" key="1">
    <citation type="submission" date="2022-10" db="EMBL/GenBank/DDBJ databases">
        <title>The complete genomes of actinobacterial strains from the NBC collection.</title>
        <authorList>
            <person name="Joergensen T.S."/>
            <person name="Alvarez Arevalo M."/>
            <person name="Sterndorff E.B."/>
            <person name="Faurdal D."/>
            <person name="Vuksanovic O."/>
            <person name="Mourched A.-S."/>
            <person name="Charusanti P."/>
            <person name="Shaw S."/>
            <person name="Blin K."/>
            <person name="Weber T."/>
        </authorList>
    </citation>
    <scope>NUCLEOTIDE SEQUENCE [LARGE SCALE GENOMIC DNA]</scope>
    <source>
        <strain evidence="3 4">NBC 01774</strain>
    </source>
</reference>
<evidence type="ECO:0000313" key="3">
    <source>
        <dbReference type="EMBL" id="WSB68975.1"/>
    </source>
</evidence>
<dbReference type="Gene3D" id="3.30.870.10">
    <property type="entry name" value="Endonuclease Chain A"/>
    <property type="match status" value="1"/>
</dbReference>
<dbReference type="InterPro" id="IPR001736">
    <property type="entry name" value="PLipase_D/transphosphatidylase"/>
</dbReference>
<dbReference type="RefSeq" id="WP_326618454.1">
    <property type="nucleotide sequence ID" value="NZ_CP109106.1"/>
</dbReference>
<proteinExistence type="predicted"/>
<feature type="compositionally biased region" description="Basic residues" evidence="1">
    <location>
        <begin position="11"/>
        <end position="23"/>
    </location>
</feature>
<evidence type="ECO:0000313" key="4">
    <source>
        <dbReference type="Proteomes" id="UP001344251"/>
    </source>
</evidence>
<dbReference type="EMBL" id="CP109106">
    <property type="protein sequence ID" value="WSB68975.1"/>
    <property type="molecule type" value="Genomic_DNA"/>
</dbReference>
<feature type="compositionally biased region" description="Low complexity" evidence="1">
    <location>
        <begin position="1"/>
        <end position="10"/>
    </location>
</feature>
<protein>
    <submittedName>
        <fullName evidence="3">Phospholipase D-like domain-containing protein</fullName>
    </submittedName>
</protein>
<name>A0ABZ1FFC6_9ACTN</name>
<keyword evidence="4" id="KW-1185">Reference proteome</keyword>
<evidence type="ECO:0000259" key="2">
    <source>
        <dbReference type="PROSITE" id="PS50035"/>
    </source>
</evidence>
<organism evidence="3 4">
    <name type="scientific">Streptomyces decoyicus</name>
    <dbReference type="NCBI Taxonomy" id="249567"/>
    <lineage>
        <taxon>Bacteria</taxon>
        <taxon>Bacillati</taxon>
        <taxon>Actinomycetota</taxon>
        <taxon>Actinomycetes</taxon>
        <taxon>Kitasatosporales</taxon>
        <taxon>Streptomycetaceae</taxon>
        <taxon>Streptomyces</taxon>
    </lineage>
</organism>
<evidence type="ECO:0000256" key="1">
    <source>
        <dbReference type="SAM" id="MobiDB-lite"/>
    </source>
</evidence>
<gene>
    <name evidence="3" type="ORF">OG863_13965</name>
</gene>
<dbReference type="Pfam" id="PF13091">
    <property type="entry name" value="PLDc_2"/>
    <property type="match status" value="1"/>
</dbReference>
<dbReference type="SUPFAM" id="SSF56024">
    <property type="entry name" value="Phospholipase D/nuclease"/>
    <property type="match status" value="1"/>
</dbReference>
<dbReference type="Proteomes" id="UP001344251">
    <property type="component" value="Chromosome"/>
</dbReference>
<feature type="domain" description="PLD phosphodiesterase" evidence="2">
    <location>
        <begin position="103"/>
        <end position="130"/>
    </location>
</feature>
<dbReference type="PROSITE" id="PS50035">
    <property type="entry name" value="PLD"/>
    <property type="match status" value="1"/>
</dbReference>
<accession>A0ABZ1FFC6</accession>
<sequence>MRPPRGTSPRPSRRRPTGRRTTRSRPSPRNCTTLARRLAGLRAQWIWSPWTAKRLTGLLPVLGEAVRRGVRVTVFVRDPYDTGQKKQADLVKRLRAVVPTVVPVNVMHQKIVVIDERTVLLGSLNSLSQSRSREVMLTIKGGHFARKILTHEHAEDFARPPSCGACHGDEVDLRRRGNGTWYWRCYHRACPARRGDKAWQTAVRFSPSGRR</sequence>
<feature type="region of interest" description="Disordered" evidence="1">
    <location>
        <begin position="1"/>
        <end position="30"/>
    </location>
</feature>